<feature type="active site" description="Proton donor; for beta-elimination activity" evidence="15">
    <location>
        <position position="57"/>
    </location>
</feature>
<keyword evidence="10 15" id="KW-0234">DNA repair</keyword>
<dbReference type="InterPro" id="IPR020629">
    <property type="entry name" value="FPG_Glyclase"/>
</dbReference>
<feature type="binding site" evidence="15">
    <location>
        <position position="107"/>
    </location>
    <ligand>
        <name>DNA</name>
        <dbReference type="ChEBI" id="CHEBI:16991"/>
    </ligand>
</feature>
<evidence type="ECO:0000256" key="9">
    <source>
        <dbReference type="ARBA" id="ARBA00023125"/>
    </source>
</evidence>
<dbReference type="EC" id="3.2.2.23" evidence="15"/>
<dbReference type="InterPro" id="IPR010979">
    <property type="entry name" value="Ribosomal_uS13-like_H2TH"/>
</dbReference>
<dbReference type="SUPFAM" id="SSF46946">
    <property type="entry name" value="S13-like H2TH domain"/>
    <property type="match status" value="1"/>
</dbReference>
<gene>
    <name evidence="15 18" type="primary">mutM</name>
    <name evidence="15" type="synonym">fpg</name>
    <name evidence="18" type="ORF">ENJ40_01100</name>
</gene>
<dbReference type="GO" id="GO:0140078">
    <property type="term" value="F:class I DNA-(apurinic or apyrimidinic site) endonuclease activity"/>
    <property type="evidence" value="ECO:0007669"/>
    <property type="project" value="UniProtKB-EC"/>
</dbReference>
<evidence type="ECO:0000256" key="5">
    <source>
        <dbReference type="ARBA" id="ARBA00022763"/>
    </source>
</evidence>
<feature type="active site" description="Proton donor" evidence="15">
    <location>
        <position position="3"/>
    </location>
</feature>
<evidence type="ECO:0000259" key="16">
    <source>
        <dbReference type="PROSITE" id="PS51066"/>
    </source>
</evidence>
<proteinExistence type="inferred from homology"/>
<dbReference type="InterPro" id="IPR012319">
    <property type="entry name" value="FPG_cat"/>
</dbReference>
<dbReference type="Pfam" id="PF06831">
    <property type="entry name" value="H2TH"/>
    <property type="match status" value="1"/>
</dbReference>
<comment type="catalytic activity">
    <reaction evidence="14 15">
        <text>2'-deoxyribonucleotide-(2'-deoxyribose 5'-phosphate)-2'-deoxyribonucleotide-DNA = a 3'-end 2'-deoxyribonucleotide-(2,3-dehydro-2,3-deoxyribose 5'-phosphate)-DNA + a 5'-end 5'-phospho-2'-deoxyribonucleoside-DNA + H(+)</text>
        <dbReference type="Rhea" id="RHEA:66592"/>
        <dbReference type="Rhea" id="RHEA-COMP:13180"/>
        <dbReference type="Rhea" id="RHEA-COMP:16897"/>
        <dbReference type="Rhea" id="RHEA-COMP:17067"/>
        <dbReference type="ChEBI" id="CHEBI:15378"/>
        <dbReference type="ChEBI" id="CHEBI:136412"/>
        <dbReference type="ChEBI" id="CHEBI:157695"/>
        <dbReference type="ChEBI" id="CHEBI:167181"/>
        <dbReference type="EC" id="4.2.99.18"/>
    </reaction>
</comment>
<dbReference type="InterPro" id="IPR015887">
    <property type="entry name" value="DNA_glyclase_Znf_dom_DNA_BS"/>
</dbReference>
<dbReference type="SUPFAM" id="SSF57716">
    <property type="entry name" value="Glucocorticoid receptor-like (DNA-binding domain)"/>
    <property type="match status" value="1"/>
</dbReference>
<reference evidence="18" key="1">
    <citation type="journal article" date="2020" name="mSystems">
        <title>Genome- and Community-Level Interaction Insights into Carbon Utilization and Element Cycling Functions of Hydrothermarchaeota in Hydrothermal Sediment.</title>
        <authorList>
            <person name="Zhou Z."/>
            <person name="Liu Y."/>
            <person name="Xu W."/>
            <person name="Pan J."/>
            <person name="Luo Z.H."/>
            <person name="Li M."/>
        </authorList>
    </citation>
    <scope>NUCLEOTIDE SEQUENCE [LARGE SCALE GENOMIC DNA]</scope>
    <source>
        <strain evidence="18">HyVt-483</strain>
    </source>
</reference>
<feature type="active site" description="Proton donor; for delta-elimination activity" evidence="15">
    <location>
        <position position="257"/>
    </location>
</feature>
<dbReference type="GO" id="GO:0008270">
    <property type="term" value="F:zinc ion binding"/>
    <property type="evidence" value="ECO:0007669"/>
    <property type="project" value="UniProtKB-UniRule"/>
</dbReference>
<dbReference type="AlphaFoldDB" id="A0A7C3GRP2"/>
<keyword evidence="13 15" id="KW-0326">Glycosidase</keyword>
<evidence type="ECO:0000259" key="17">
    <source>
        <dbReference type="PROSITE" id="PS51068"/>
    </source>
</evidence>
<dbReference type="SUPFAM" id="SSF81624">
    <property type="entry name" value="N-terminal domain of MutM-like DNA repair proteins"/>
    <property type="match status" value="1"/>
</dbReference>
<dbReference type="Proteomes" id="UP000886043">
    <property type="component" value="Unassembled WGS sequence"/>
</dbReference>
<evidence type="ECO:0000256" key="14">
    <source>
        <dbReference type="ARBA" id="ARBA00044632"/>
    </source>
</evidence>
<keyword evidence="8 15" id="KW-0862">Zinc</keyword>
<keyword evidence="6 15" id="KW-0863">Zinc-finger</keyword>
<keyword evidence="12 15" id="KW-0511">Multifunctional enzyme</keyword>
<comment type="cofactor">
    <cofactor evidence="15">
        <name>Zn(2+)</name>
        <dbReference type="ChEBI" id="CHEBI:29105"/>
    </cofactor>
    <text evidence="15">Binds 1 zinc ion per subunit.</text>
</comment>
<keyword evidence="4 15" id="KW-0479">Metal-binding</keyword>
<dbReference type="NCBIfam" id="NF002211">
    <property type="entry name" value="PRK01103.1"/>
    <property type="match status" value="1"/>
</dbReference>
<dbReference type="EC" id="4.2.99.18" evidence="15"/>
<feature type="binding site" evidence="15">
    <location>
        <position position="89"/>
    </location>
    <ligand>
        <name>DNA</name>
        <dbReference type="ChEBI" id="CHEBI:16991"/>
    </ligand>
</feature>
<evidence type="ECO:0000313" key="18">
    <source>
        <dbReference type="EMBL" id="HFC97042.1"/>
    </source>
</evidence>
<dbReference type="InterPro" id="IPR035937">
    <property type="entry name" value="FPG_N"/>
</dbReference>
<keyword evidence="11 15" id="KW-0456">Lyase</keyword>
<evidence type="ECO:0000256" key="3">
    <source>
        <dbReference type="ARBA" id="ARBA00011245"/>
    </source>
</evidence>
<evidence type="ECO:0000256" key="10">
    <source>
        <dbReference type="ARBA" id="ARBA00023204"/>
    </source>
</evidence>
<dbReference type="HAMAP" id="MF_00103">
    <property type="entry name" value="Fapy_DNA_glycosyl"/>
    <property type="match status" value="1"/>
</dbReference>
<keyword evidence="5 15" id="KW-0227">DNA damage</keyword>
<dbReference type="InterPro" id="IPR000214">
    <property type="entry name" value="Znf_DNA_glyclase/AP_lyase"/>
</dbReference>
<dbReference type="GO" id="GO:0006284">
    <property type="term" value="P:base-excision repair"/>
    <property type="evidence" value="ECO:0007669"/>
    <property type="project" value="InterPro"/>
</dbReference>
<dbReference type="Gene3D" id="3.20.190.10">
    <property type="entry name" value="MutM-like, N-terminal"/>
    <property type="match status" value="1"/>
</dbReference>
<dbReference type="Pfam" id="PF01149">
    <property type="entry name" value="Fapy_DNA_glyco"/>
    <property type="match status" value="1"/>
</dbReference>
<dbReference type="EMBL" id="DRMH01000012">
    <property type="protein sequence ID" value="HFC97042.1"/>
    <property type="molecule type" value="Genomic_DNA"/>
</dbReference>
<evidence type="ECO:0000256" key="4">
    <source>
        <dbReference type="ARBA" id="ARBA00022723"/>
    </source>
</evidence>
<evidence type="ECO:0000256" key="1">
    <source>
        <dbReference type="ARBA" id="ARBA00001668"/>
    </source>
</evidence>
<dbReference type="PANTHER" id="PTHR22993">
    <property type="entry name" value="FORMAMIDOPYRIMIDINE-DNA GLYCOSYLASE"/>
    <property type="match status" value="1"/>
</dbReference>
<dbReference type="InterPro" id="IPR010663">
    <property type="entry name" value="Znf_FPG/IleRS"/>
</dbReference>
<dbReference type="CDD" id="cd08966">
    <property type="entry name" value="EcFpg-like_N"/>
    <property type="match status" value="1"/>
</dbReference>
<evidence type="ECO:0000256" key="2">
    <source>
        <dbReference type="ARBA" id="ARBA00009409"/>
    </source>
</evidence>
<dbReference type="SMART" id="SM00898">
    <property type="entry name" value="Fapy_DNA_glyco"/>
    <property type="match status" value="1"/>
</dbReference>
<name>A0A7C3GRP2_9BACT</name>
<evidence type="ECO:0000256" key="7">
    <source>
        <dbReference type="ARBA" id="ARBA00022801"/>
    </source>
</evidence>
<accession>A0A7C3GRP2</accession>
<protein>
    <recommendedName>
        <fullName evidence="15">Formamidopyrimidine-DNA glycosylase</fullName>
        <shortName evidence="15">Fapy-DNA glycosylase</shortName>
        <ecNumber evidence="15">3.2.2.23</ecNumber>
    </recommendedName>
    <alternativeName>
        <fullName evidence="15">DNA-(apurinic or apyrimidinic site) lyase MutM</fullName>
        <shortName evidence="15">AP lyase MutM</shortName>
        <ecNumber evidence="15">4.2.99.18</ecNumber>
    </alternativeName>
</protein>
<comment type="subunit">
    <text evidence="3 15">Monomer.</text>
</comment>
<comment type="caution">
    <text evidence="15">Lacks conserved residue(s) required for the propagation of feature annotation.</text>
</comment>
<dbReference type="Gene3D" id="1.10.8.50">
    <property type="match status" value="1"/>
</dbReference>
<evidence type="ECO:0000256" key="11">
    <source>
        <dbReference type="ARBA" id="ARBA00023239"/>
    </source>
</evidence>
<dbReference type="PROSITE" id="PS51066">
    <property type="entry name" value="ZF_FPG_2"/>
    <property type="match status" value="1"/>
</dbReference>
<evidence type="ECO:0000256" key="6">
    <source>
        <dbReference type="ARBA" id="ARBA00022771"/>
    </source>
</evidence>
<dbReference type="InterPro" id="IPR015886">
    <property type="entry name" value="H2TH_FPG"/>
</dbReference>
<dbReference type="PANTHER" id="PTHR22993:SF9">
    <property type="entry name" value="FORMAMIDOPYRIMIDINE-DNA GLYCOSYLASE"/>
    <property type="match status" value="1"/>
</dbReference>
<comment type="function">
    <text evidence="15">Involved in base excision repair of DNA damaged by oxidation or by mutagenic agents. Acts as DNA glycosylase that recognizes and removes damaged bases. Has a preference for oxidized purines, such as 7,8-dihydro-8-oxoguanine (8-oxoG). Has AP (apurinic/apyrimidinic) lyase activity and introduces nicks in the DNA strand. Cleaves the DNA backbone by beta-delta elimination to generate a single-strand break at the site of the removed base with both 3'- and 5'-phosphates.</text>
</comment>
<evidence type="ECO:0000256" key="8">
    <source>
        <dbReference type="ARBA" id="ARBA00022833"/>
    </source>
</evidence>
<comment type="caution">
    <text evidence="18">The sequence shown here is derived from an EMBL/GenBank/DDBJ whole genome shotgun (WGS) entry which is preliminary data.</text>
</comment>
<sequence length="267" mass="30445">MPELPEVETIRRDLLPLVGSRLREIRVKQPRLVRPDPVTFRAWLQGRTLRGISRRGKLLLFDWGEILLLVHLGMTGALVLAGDTAEPSHTRVILELDRGRVYYTDPRGFGWLEALPREDLSGHPFYRKLGPEALEISLAEFEARLAASRSRIKSLLLDQRVLAGLGNIYTDEALFRAGIHPARRAADLSPEERKRLYEAIREVLRRGIELRGSSVRNYVDGRGKSGRFQEEHRVYGRRGLPCPSCGRPLQYRKIAGRGTTFCPFCQR</sequence>
<dbReference type="SMART" id="SM01232">
    <property type="entry name" value="H2TH"/>
    <property type="match status" value="1"/>
</dbReference>
<dbReference type="GO" id="GO:0034039">
    <property type="term" value="F:8-oxo-7,8-dihydroguanine DNA N-glycosylase activity"/>
    <property type="evidence" value="ECO:0007669"/>
    <property type="project" value="TreeGrafter"/>
</dbReference>
<evidence type="ECO:0000256" key="15">
    <source>
        <dbReference type="HAMAP-Rule" id="MF_00103"/>
    </source>
</evidence>
<dbReference type="FunFam" id="1.10.8.50:FF:000003">
    <property type="entry name" value="Formamidopyrimidine-DNA glycosylase"/>
    <property type="match status" value="1"/>
</dbReference>
<keyword evidence="7 15" id="KW-0378">Hydrolase</keyword>
<evidence type="ECO:0000256" key="13">
    <source>
        <dbReference type="ARBA" id="ARBA00023295"/>
    </source>
</evidence>
<feature type="domain" description="Formamidopyrimidine-DNA glycosylase catalytic" evidence="17">
    <location>
        <begin position="2"/>
        <end position="110"/>
    </location>
</feature>
<organism evidence="18">
    <name type="scientific">Thermosulfurimonas dismutans</name>
    <dbReference type="NCBI Taxonomy" id="999894"/>
    <lineage>
        <taxon>Bacteria</taxon>
        <taxon>Pseudomonadati</taxon>
        <taxon>Thermodesulfobacteriota</taxon>
        <taxon>Thermodesulfobacteria</taxon>
        <taxon>Thermodesulfobacteriales</taxon>
        <taxon>Thermodesulfobacteriaceae</taxon>
        <taxon>Thermosulfurimonas</taxon>
    </lineage>
</organism>
<evidence type="ECO:0000256" key="12">
    <source>
        <dbReference type="ARBA" id="ARBA00023268"/>
    </source>
</evidence>
<dbReference type="PROSITE" id="PS01242">
    <property type="entry name" value="ZF_FPG_1"/>
    <property type="match status" value="1"/>
</dbReference>
<dbReference type="Pfam" id="PF06827">
    <property type="entry name" value="zf-FPG_IleRS"/>
    <property type="match status" value="1"/>
</dbReference>
<dbReference type="NCBIfam" id="TIGR00577">
    <property type="entry name" value="fpg"/>
    <property type="match status" value="1"/>
</dbReference>
<keyword evidence="9 15" id="KW-0238">DNA-binding</keyword>
<feature type="active site" description="Schiff-base intermediate with DNA" evidence="15">
    <location>
        <position position="2"/>
    </location>
</feature>
<dbReference type="GO" id="GO:0003684">
    <property type="term" value="F:damaged DNA binding"/>
    <property type="evidence" value="ECO:0007669"/>
    <property type="project" value="InterPro"/>
</dbReference>
<feature type="domain" description="FPG-type" evidence="16">
    <location>
        <begin position="233"/>
        <end position="267"/>
    </location>
</feature>
<comment type="catalytic activity">
    <reaction evidence="1 15">
        <text>Hydrolysis of DNA containing ring-opened 7-methylguanine residues, releasing 2,6-diamino-4-hydroxy-5-(N-methyl)formamidopyrimidine.</text>
        <dbReference type="EC" id="3.2.2.23"/>
    </reaction>
</comment>
<dbReference type="PROSITE" id="PS51068">
    <property type="entry name" value="FPG_CAT"/>
    <property type="match status" value="1"/>
</dbReference>
<comment type="similarity">
    <text evidence="2 15">Belongs to the FPG family.</text>
</comment>